<keyword evidence="3" id="KW-1185">Reference proteome</keyword>
<dbReference type="HOGENOM" id="CLU_2006267_0_0_1"/>
<name>B4GLY4_DROPE</name>
<sequence length="124" mass="13579">MTAPHQQPTTAPPHHQPQTNESFSFFGCGVLESWSPGALESGIPASPWQKVHCLWQTKPQKRSSRPSYSFQLKPCPDDLILVKCVLKGIQPGPPLRHLQNGQDITLFDGLRKGLSSVDIPGSAL</sequence>
<dbReference type="AlphaFoldDB" id="B4GLY4"/>
<dbReference type="STRING" id="7234.B4GLY4"/>
<proteinExistence type="predicted"/>
<organism evidence="3">
    <name type="scientific">Drosophila persimilis</name>
    <name type="common">Fruit fly</name>
    <dbReference type="NCBI Taxonomy" id="7234"/>
    <lineage>
        <taxon>Eukaryota</taxon>
        <taxon>Metazoa</taxon>
        <taxon>Ecdysozoa</taxon>
        <taxon>Arthropoda</taxon>
        <taxon>Hexapoda</taxon>
        <taxon>Insecta</taxon>
        <taxon>Pterygota</taxon>
        <taxon>Neoptera</taxon>
        <taxon>Endopterygota</taxon>
        <taxon>Diptera</taxon>
        <taxon>Brachycera</taxon>
        <taxon>Muscomorpha</taxon>
        <taxon>Ephydroidea</taxon>
        <taxon>Drosophilidae</taxon>
        <taxon>Drosophila</taxon>
        <taxon>Sophophora</taxon>
    </lineage>
</organism>
<protein>
    <submittedName>
        <fullName evidence="2">GL12668</fullName>
    </submittedName>
</protein>
<evidence type="ECO:0000256" key="1">
    <source>
        <dbReference type="SAM" id="MobiDB-lite"/>
    </source>
</evidence>
<accession>B4GLY4</accession>
<evidence type="ECO:0000313" key="3">
    <source>
        <dbReference type="Proteomes" id="UP000008744"/>
    </source>
</evidence>
<reference evidence="2 3" key="1">
    <citation type="journal article" date="2007" name="Nature">
        <title>Evolution of genes and genomes on the Drosophila phylogeny.</title>
        <authorList>
            <consortium name="Drosophila 12 Genomes Consortium"/>
            <person name="Clark A.G."/>
            <person name="Eisen M.B."/>
            <person name="Smith D.R."/>
            <person name="Bergman C.M."/>
            <person name="Oliver B."/>
            <person name="Markow T.A."/>
            <person name="Kaufman T.C."/>
            <person name="Kellis M."/>
            <person name="Gelbart W."/>
            <person name="Iyer V.N."/>
            <person name="Pollard D.A."/>
            <person name="Sackton T.B."/>
            <person name="Larracuente A.M."/>
            <person name="Singh N.D."/>
            <person name="Abad J.P."/>
            <person name="Abt D.N."/>
            <person name="Adryan B."/>
            <person name="Aguade M."/>
            <person name="Akashi H."/>
            <person name="Anderson W.W."/>
            <person name="Aquadro C.F."/>
            <person name="Ardell D.H."/>
            <person name="Arguello R."/>
            <person name="Artieri C.G."/>
            <person name="Barbash D.A."/>
            <person name="Barker D."/>
            <person name="Barsanti P."/>
            <person name="Batterham P."/>
            <person name="Batzoglou S."/>
            <person name="Begun D."/>
            <person name="Bhutkar A."/>
            <person name="Blanco E."/>
            <person name="Bosak S.A."/>
            <person name="Bradley R.K."/>
            <person name="Brand A.D."/>
            <person name="Brent M.R."/>
            <person name="Brooks A.N."/>
            <person name="Brown R.H."/>
            <person name="Butlin R.K."/>
            <person name="Caggese C."/>
            <person name="Calvi B.R."/>
            <person name="Bernardo de Carvalho A."/>
            <person name="Caspi A."/>
            <person name="Castrezana S."/>
            <person name="Celniker S.E."/>
            <person name="Chang J.L."/>
            <person name="Chapple C."/>
            <person name="Chatterji S."/>
            <person name="Chinwalla A."/>
            <person name="Civetta A."/>
            <person name="Clifton S.W."/>
            <person name="Comeron J.M."/>
            <person name="Costello J.C."/>
            <person name="Coyne J.A."/>
            <person name="Daub J."/>
            <person name="David R.G."/>
            <person name="Delcher A.L."/>
            <person name="Delehaunty K."/>
            <person name="Do C.B."/>
            <person name="Ebling H."/>
            <person name="Edwards K."/>
            <person name="Eickbush T."/>
            <person name="Evans J.D."/>
            <person name="Filipski A."/>
            <person name="Findeiss S."/>
            <person name="Freyhult E."/>
            <person name="Fulton L."/>
            <person name="Fulton R."/>
            <person name="Garcia A.C."/>
            <person name="Gardiner A."/>
            <person name="Garfield D.A."/>
            <person name="Garvin B.E."/>
            <person name="Gibson G."/>
            <person name="Gilbert D."/>
            <person name="Gnerre S."/>
            <person name="Godfrey J."/>
            <person name="Good R."/>
            <person name="Gotea V."/>
            <person name="Gravely B."/>
            <person name="Greenberg A.J."/>
            <person name="Griffiths-Jones S."/>
            <person name="Gross S."/>
            <person name="Guigo R."/>
            <person name="Gustafson E.A."/>
            <person name="Haerty W."/>
            <person name="Hahn M.W."/>
            <person name="Halligan D.L."/>
            <person name="Halpern A.L."/>
            <person name="Halter G.M."/>
            <person name="Han M.V."/>
            <person name="Heger A."/>
            <person name="Hillier L."/>
            <person name="Hinrichs A.S."/>
            <person name="Holmes I."/>
            <person name="Hoskins R.A."/>
            <person name="Hubisz M.J."/>
            <person name="Hultmark D."/>
            <person name="Huntley M.A."/>
            <person name="Jaffe D.B."/>
            <person name="Jagadeeshan S."/>
            <person name="Jeck W.R."/>
            <person name="Johnson J."/>
            <person name="Jones C.D."/>
            <person name="Jordan W.C."/>
            <person name="Karpen G.H."/>
            <person name="Kataoka E."/>
            <person name="Keightley P.D."/>
            <person name="Kheradpour P."/>
            <person name="Kirkness E.F."/>
            <person name="Koerich L.B."/>
            <person name="Kristiansen K."/>
            <person name="Kudrna D."/>
            <person name="Kulathinal R.J."/>
            <person name="Kumar S."/>
            <person name="Kwok R."/>
            <person name="Lander E."/>
            <person name="Langley C.H."/>
            <person name="Lapoint R."/>
            <person name="Lazzaro B.P."/>
            <person name="Lee S.J."/>
            <person name="Levesque L."/>
            <person name="Li R."/>
            <person name="Lin C.F."/>
            <person name="Lin M.F."/>
            <person name="Lindblad-Toh K."/>
            <person name="Llopart A."/>
            <person name="Long M."/>
            <person name="Low L."/>
            <person name="Lozovsky E."/>
            <person name="Lu J."/>
            <person name="Luo M."/>
            <person name="Machado C.A."/>
            <person name="Makalowski W."/>
            <person name="Marzo M."/>
            <person name="Matsuda M."/>
            <person name="Matzkin L."/>
            <person name="McAllister B."/>
            <person name="McBride C.S."/>
            <person name="McKernan B."/>
            <person name="McKernan K."/>
            <person name="Mendez-Lago M."/>
            <person name="Minx P."/>
            <person name="Mollenhauer M.U."/>
            <person name="Montooth K."/>
            <person name="Mount S.M."/>
            <person name="Mu X."/>
            <person name="Myers E."/>
            <person name="Negre B."/>
            <person name="Newfeld S."/>
            <person name="Nielsen R."/>
            <person name="Noor M.A."/>
            <person name="O'Grady P."/>
            <person name="Pachter L."/>
            <person name="Papaceit M."/>
            <person name="Parisi M.J."/>
            <person name="Parisi M."/>
            <person name="Parts L."/>
            <person name="Pedersen J.S."/>
            <person name="Pesole G."/>
            <person name="Phillippy A.M."/>
            <person name="Ponting C.P."/>
            <person name="Pop M."/>
            <person name="Porcelli D."/>
            <person name="Powell J.R."/>
            <person name="Prohaska S."/>
            <person name="Pruitt K."/>
            <person name="Puig M."/>
            <person name="Quesneville H."/>
            <person name="Ram K.R."/>
            <person name="Rand D."/>
            <person name="Rasmussen M.D."/>
            <person name="Reed L.K."/>
            <person name="Reenan R."/>
            <person name="Reily A."/>
            <person name="Remington K.A."/>
            <person name="Rieger T.T."/>
            <person name="Ritchie M.G."/>
            <person name="Robin C."/>
            <person name="Rogers Y.H."/>
            <person name="Rohde C."/>
            <person name="Rozas J."/>
            <person name="Rubenfield M.J."/>
            <person name="Ruiz A."/>
            <person name="Russo S."/>
            <person name="Salzberg S.L."/>
            <person name="Sanchez-Gracia A."/>
            <person name="Saranga D.J."/>
            <person name="Sato H."/>
            <person name="Schaeffer S.W."/>
            <person name="Schatz M.C."/>
            <person name="Schlenke T."/>
            <person name="Schwartz R."/>
            <person name="Segarra C."/>
            <person name="Singh R.S."/>
            <person name="Sirot L."/>
            <person name="Sirota M."/>
            <person name="Sisneros N.B."/>
            <person name="Smith C.D."/>
            <person name="Smith T.F."/>
            <person name="Spieth J."/>
            <person name="Stage D.E."/>
            <person name="Stark A."/>
            <person name="Stephan W."/>
            <person name="Strausberg R.L."/>
            <person name="Strempel S."/>
            <person name="Sturgill D."/>
            <person name="Sutton G."/>
            <person name="Sutton G.G."/>
            <person name="Tao W."/>
            <person name="Teichmann S."/>
            <person name="Tobari Y.N."/>
            <person name="Tomimura Y."/>
            <person name="Tsolas J.M."/>
            <person name="Valente V.L."/>
            <person name="Venter E."/>
            <person name="Venter J.C."/>
            <person name="Vicario S."/>
            <person name="Vieira F.G."/>
            <person name="Vilella A.J."/>
            <person name="Villasante A."/>
            <person name="Walenz B."/>
            <person name="Wang J."/>
            <person name="Wasserman M."/>
            <person name="Watts T."/>
            <person name="Wilson D."/>
            <person name="Wilson R.K."/>
            <person name="Wing R.A."/>
            <person name="Wolfner M.F."/>
            <person name="Wong A."/>
            <person name="Wong G.K."/>
            <person name="Wu C.I."/>
            <person name="Wu G."/>
            <person name="Yamamoto D."/>
            <person name="Yang H.P."/>
            <person name="Yang S.P."/>
            <person name="Yorke J.A."/>
            <person name="Yoshida K."/>
            <person name="Zdobnov E."/>
            <person name="Zhang P."/>
            <person name="Zhang Y."/>
            <person name="Zimin A.V."/>
            <person name="Baldwin J."/>
            <person name="Abdouelleil A."/>
            <person name="Abdulkadir J."/>
            <person name="Abebe A."/>
            <person name="Abera B."/>
            <person name="Abreu J."/>
            <person name="Acer S.C."/>
            <person name="Aftuck L."/>
            <person name="Alexander A."/>
            <person name="An P."/>
            <person name="Anderson E."/>
            <person name="Anderson S."/>
            <person name="Arachi H."/>
            <person name="Azer M."/>
            <person name="Bachantsang P."/>
            <person name="Barry A."/>
            <person name="Bayul T."/>
            <person name="Berlin A."/>
            <person name="Bessette D."/>
            <person name="Bloom T."/>
            <person name="Blye J."/>
            <person name="Boguslavskiy L."/>
            <person name="Bonnet C."/>
            <person name="Boukhgalter B."/>
            <person name="Bourzgui I."/>
            <person name="Brown A."/>
            <person name="Cahill P."/>
            <person name="Channer S."/>
            <person name="Cheshatsang Y."/>
            <person name="Chuda L."/>
            <person name="Citroen M."/>
            <person name="Collymore A."/>
            <person name="Cooke P."/>
            <person name="Costello M."/>
            <person name="D'Aco K."/>
            <person name="Daza R."/>
            <person name="De Haan G."/>
            <person name="DeGray S."/>
            <person name="DeMaso C."/>
            <person name="Dhargay N."/>
            <person name="Dooley K."/>
            <person name="Dooley E."/>
            <person name="Doricent M."/>
            <person name="Dorje P."/>
            <person name="Dorjee K."/>
            <person name="Dupes A."/>
            <person name="Elong R."/>
            <person name="Falk J."/>
            <person name="Farina A."/>
            <person name="Faro S."/>
            <person name="Ferguson D."/>
            <person name="Fisher S."/>
            <person name="Foley C.D."/>
            <person name="Franke A."/>
            <person name="Friedrich D."/>
            <person name="Gadbois L."/>
            <person name="Gearin G."/>
            <person name="Gearin C.R."/>
            <person name="Giannoukos G."/>
            <person name="Goode T."/>
            <person name="Graham J."/>
            <person name="Grandbois E."/>
            <person name="Grewal S."/>
            <person name="Gyaltsen K."/>
            <person name="Hafez N."/>
            <person name="Hagos B."/>
            <person name="Hall J."/>
            <person name="Henson C."/>
            <person name="Hollinger A."/>
            <person name="Honan T."/>
            <person name="Huard M.D."/>
            <person name="Hughes L."/>
            <person name="Hurhula B."/>
            <person name="Husby M.E."/>
            <person name="Kamat A."/>
            <person name="Kanga B."/>
            <person name="Kashin S."/>
            <person name="Khazanovich D."/>
            <person name="Kisner P."/>
            <person name="Lance K."/>
            <person name="Lara M."/>
            <person name="Lee W."/>
            <person name="Lennon N."/>
            <person name="Letendre F."/>
            <person name="LeVine R."/>
            <person name="Lipovsky A."/>
            <person name="Liu X."/>
            <person name="Liu J."/>
            <person name="Liu S."/>
            <person name="Lokyitsang T."/>
            <person name="Lokyitsang Y."/>
            <person name="Lubonja R."/>
            <person name="Lui A."/>
            <person name="MacDonald P."/>
            <person name="Magnisalis V."/>
            <person name="Maru K."/>
            <person name="Matthews C."/>
            <person name="McCusker W."/>
            <person name="McDonough S."/>
            <person name="Mehta T."/>
            <person name="Meldrim J."/>
            <person name="Meneus L."/>
            <person name="Mihai O."/>
            <person name="Mihalev A."/>
            <person name="Mihova T."/>
            <person name="Mittelman R."/>
            <person name="Mlenga V."/>
            <person name="Montmayeur A."/>
            <person name="Mulrain L."/>
            <person name="Navidi A."/>
            <person name="Naylor J."/>
            <person name="Negash T."/>
            <person name="Nguyen T."/>
            <person name="Nguyen N."/>
            <person name="Nicol R."/>
            <person name="Norbu C."/>
            <person name="Norbu N."/>
            <person name="Novod N."/>
            <person name="O'Neill B."/>
            <person name="Osman S."/>
            <person name="Markiewicz E."/>
            <person name="Oyono O.L."/>
            <person name="Patti C."/>
            <person name="Phunkhang P."/>
            <person name="Pierre F."/>
            <person name="Priest M."/>
            <person name="Raghuraman S."/>
            <person name="Rege F."/>
            <person name="Reyes R."/>
            <person name="Rise C."/>
            <person name="Rogov P."/>
            <person name="Ross K."/>
            <person name="Ryan E."/>
            <person name="Settipalli S."/>
            <person name="Shea T."/>
            <person name="Sherpa N."/>
            <person name="Shi L."/>
            <person name="Shih D."/>
            <person name="Sparrow T."/>
            <person name="Spaulding J."/>
            <person name="Stalker J."/>
            <person name="Stange-Thomann N."/>
            <person name="Stavropoulos S."/>
            <person name="Stone C."/>
            <person name="Strader C."/>
            <person name="Tesfaye S."/>
            <person name="Thomson T."/>
            <person name="Thoulutsang Y."/>
            <person name="Thoulutsang D."/>
            <person name="Topham K."/>
            <person name="Topping I."/>
            <person name="Tsamla T."/>
            <person name="Vassiliev H."/>
            <person name="Vo A."/>
            <person name="Wangchuk T."/>
            <person name="Wangdi T."/>
            <person name="Weiand M."/>
            <person name="Wilkinson J."/>
            <person name="Wilson A."/>
            <person name="Yadav S."/>
            <person name="Young G."/>
            <person name="Yu Q."/>
            <person name="Zembek L."/>
            <person name="Zhong D."/>
            <person name="Zimmer A."/>
            <person name="Zwirko Z."/>
            <person name="Jaffe D.B."/>
            <person name="Alvarez P."/>
            <person name="Brockman W."/>
            <person name="Butler J."/>
            <person name="Chin C."/>
            <person name="Gnerre S."/>
            <person name="Grabherr M."/>
            <person name="Kleber M."/>
            <person name="Mauceli E."/>
            <person name="MacCallum I."/>
        </authorList>
    </citation>
    <scope>NUCLEOTIDE SEQUENCE [LARGE SCALE GENOMIC DNA]</scope>
    <source>
        <strain evidence="3">MSH-3 / Tucson 14011-0111.49</strain>
    </source>
</reference>
<dbReference type="Proteomes" id="UP000008744">
    <property type="component" value="Unassembled WGS sequence"/>
</dbReference>
<feature type="region of interest" description="Disordered" evidence="1">
    <location>
        <begin position="1"/>
        <end position="22"/>
    </location>
</feature>
<dbReference type="EMBL" id="CH479185">
    <property type="protein sequence ID" value="EDW38558.1"/>
    <property type="molecule type" value="Genomic_DNA"/>
</dbReference>
<evidence type="ECO:0000313" key="2">
    <source>
        <dbReference type="EMBL" id="EDW38558.1"/>
    </source>
</evidence>
<gene>
    <name evidence="2" type="primary">Dper\GL12668</name>
    <name evidence="2" type="ORF">Dper_GL12668</name>
</gene>